<dbReference type="RefSeq" id="WP_074959175.1">
    <property type="nucleotide sequence ID" value="NZ_BJXR01000077.1"/>
</dbReference>
<feature type="region of interest" description="Disordered" evidence="1">
    <location>
        <begin position="211"/>
        <end position="236"/>
    </location>
</feature>
<evidence type="ECO:0000256" key="1">
    <source>
        <dbReference type="SAM" id="MobiDB-lite"/>
    </source>
</evidence>
<gene>
    <name evidence="2" type="ORF">MFU01_83420</name>
    <name evidence="3" type="ORF">SAMN05443572_11699</name>
</gene>
<dbReference type="EMBL" id="FOIB01000016">
    <property type="protein sequence ID" value="SEU41139.1"/>
    <property type="molecule type" value="Genomic_DNA"/>
</dbReference>
<dbReference type="Proteomes" id="UP000183760">
    <property type="component" value="Unassembled WGS sequence"/>
</dbReference>
<evidence type="ECO:0000313" key="2">
    <source>
        <dbReference type="EMBL" id="GEN13305.1"/>
    </source>
</evidence>
<comment type="caution">
    <text evidence="2">The sequence shown here is derived from an EMBL/GenBank/DDBJ whole genome shotgun (WGS) entry which is preliminary data.</text>
</comment>
<dbReference type="EMBL" id="BJXR01000077">
    <property type="protein sequence ID" value="GEN13305.1"/>
    <property type="molecule type" value="Genomic_DNA"/>
</dbReference>
<accession>A0A511TGK1</accession>
<feature type="compositionally biased region" description="Polar residues" evidence="1">
    <location>
        <begin position="43"/>
        <end position="58"/>
    </location>
</feature>
<protein>
    <submittedName>
        <fullName evidence="2">Uncharacterized protein</fullName>
    </submittedName>
</protein>
<evidence type="ECO:0000313" key="4">
    <source>
        <dbReference type="Proteomes" id="UP000183760"/>
    </source>
</evidence>
<reference evidence="2 5" key="2">
    <citation type="submission" date="2019-07" db="EMBL/GenBank/DDBJ databases">
        <title>Whole genome shotgun sequence of Myxococcus fulvus NBRC 100333.</title>
        <authorList>
            <person name="Hosoyama A."/>
            <person name="Uohara A."/>
            <person name="Ohji S."/>
            <person name="Ichikawa N."/>
        </authorList>
    </citation>
    <scope>NUCLEOTIDE SEQUENCE [LARGE SCALE GENOMIC DNA]</scope>
    <source>
        <strain evidence="2 5">NBRC 100333</strain>
    </source>
</reference>
<evidence type="ECO:0000313" key="3">
    <source>
        <dbReference type="EMBL" id="SEU41139.1"/>
    </source>
</evidence>
<organism evidence="2 5">
    <name type="scientific">Myxococcus fulvus</name>
    <dbReference type="NCBI Taxonomy" id="33"/>
    <lineage>
        <taxon>Bacteria</taxon>
        <taxon>Pseudomonadati</taxon>
        <taxon>Myxococcota</taxon>
        <taxon>Myxococcia</taxon>
        <taxon>Myxococcales</taxon>
        <taxon>Cystobacterineae</taxon>
        <taxon>Myxococcaceae</taxon>
        <taxon>Myxococcus</taxon>
    </lineage>
</organism>
<feature type="compositionally biased region" description="Low complexity" evidence="1">
    <location>
        <begin position="14"/>
        <end position="32"/>
    </location>
</feature>
<reference evidence="3 4" key="1">
    <citation type="submission" date="2016-10" db="EMBL/GenBank/DDBJ databases">
        <authorList>
            <person name="Varghese N."/>
            <person name="Submissions S."/>
        </authorList>
    </citation>
    <scope>NUCLEOTIDE SEQUENCE [LARGE SCALE GENOMIC DNA]</scope>
    <source>
        <strain evidence="3 4">DSM 16525</strain>
    </source>
</reference>
<dbReference type="Proteomes" id="UP000321514">
    <property type="component" value="Unassembled WGS sequence"/>
</dbReference>
<feature type="region of interest" description="Disordered" evidence="1">
    <location>
        <begin position="1"/>
        <end position="73"/>
    </location>
</feature>
<proteinExistence type="predicted"/>
<evidence type="ECO:0000313" key="5">
    <source>
        <dbReference type="Proteomes" id="UP000321514"/>
    </source>
</evidence>
<dbReference type="AlphaFoldDB" id="A0A511TGK1"/>
<sequence>MKGIKLGGFKNPFSTKSPSDTGSGSTKTSTPAPTVPKPAPTKLNSVQDGFDSKVNTPPTKQPGKDVTSSFGANPLGHAGQNVLNSYNMFPGGAPQGVALPTAQKPFVNANDSLVSLNAHKYQNNTNLSVSPAGTPGVPAHYMHYLSTGEGKFAGIQGVPLHPRPGEPNMVVTGALNGCAVHALHDTKNNNLSFLHHADYSKNGKAELDGFLSQHPNLKPAGSYTPSDYSHPTGKHNLPTGSTPFIHYAQGAGGQPGQWLMSGQLNTYKNGGTPGGRPELMLPTDIPGGALQTVPVTLP</sequence>
<name>A0A511TGK1_MYXFU</name>
<dbReference type="OrthoDB" id="5383249at2"/>
<keyword evidence="4" id="KW-1185">Reference proteome</keyword>